<feature type="non-terminal residue" evidence="5">
    <location>
        <position position="836"/>
    </location>
</feature>
<dbReference type="SMART" id="SM00248">
    <property type="entry name" value="ANK"/>
    <property type="match status" value="2"/>
</dbReference>
<evidence type="ECO:0000313" key="5">
    <source>
        <dbReference type="EMBL" id="KAF2720013.1"/>
    </source>
</evidence>
<feature type="repeat" description="ANK" evidence="2">
    <location>
        <begin position="766"/>
        <end position="798"/>
    </location>
</feature>
<dbReference type="Pfam" id="PF12796">
    <property type="entry name" value="Ank_2"/>
    <property type="match status" value="1"/>
</dbReference>
<dbReference type="EMBL" id="MU003804">
    <property type="protein sequence ID" value="KAF2720013.1"/>
    <property type="molecule type" value="Genomic_DNA"/>
</dbReference>
<dbReference type="InterPro" id="IPR029498">
    <property type="entry name" value="HeLo_dom"/>
</dbReference>
<dbReference type="InterPro" id="IPR038305">
    <property type="entry name" value="HeLo_sf"/>
</dbReference>
<dbReference type="PANTHER" id="PTHR10039">
    <property type="entry name" value="AMELOGENIN"/>
    <property type="match status" value="1"/>
</dbReference>
<proteinExistence type="predicted"/>
<feature type="repeat" description="ANK" evidence="2">
    <location>
        <begin position="799"/>
        <end position="831"/>
    </location>
</feature>
<dbReference type="Proteomes" id="UP000799441">
    <property type="component" value="Unassembled WGS sequence"/>
</dbReference>
<dbReference type="PROSITE" id="PS50088">
    <property type="entry name" value="ANK_REPEAT"/>
    <property type="match status" value="2"/>
</dbReference>
<organism evidence="5 6">
    <name type="scientific">Polychaeton citri CBS 116435</name>
    <dbReference type="NCBI Taxonomy" id="1314669"/>
    <lineage>
        <taxon>Eukaryota</taxon>
        <taxon>Fungi</taxon>
        <taxon>Dikarya</taxon>
        <taxon>Ascomycota</taxon>
        <taxon>Pezizomycotina</taxon>
        <taxon>Dothideomycetes</taxon>
        <taxon>Dothideomycetidae</taxon>
        <taxon>Capnodiales</taxon>
        <taxon>Capnodiaceae</taxon>
        <taxon>Polychaeton</taxon>
    </lineage>
</organism>
<feature type="domain" description="Nephrocystin 3-like N-terminal" evidence="4">
    <location>
        <begin position="237"/>
        <end position="401"/>
    </location>
</feature>
<evidence type="ECO:0000256" key="1">
    <source>
        <dbReference type="ARBA" id="ARBA00022737"/>
    </source>
</evidence>
<protein>
    <recommendedName>
        <fullName evidence="7">Ankyrin</fullName>
    </recommendedName>
</protein>
<dbReference type="InterPro" id="IPR027417">
    <property type="entry name" value="P-loop_NTPase"/>
</dbReference>
<dbReference type="OrthoDB" id="3943271at2759"/>
<dbReference type="InterPro" id="IPR036770">
    <property type="entry name" value="Ankyrin_rpt-contain_sf"/>
</dbReference>
<dbReference type="AlphaFoldDB" id="A0A9P4UNP5"/>
<dbReference type="Gene3D" id="1.20.120.1020">
    <property type="entry name" value="Prion-inhibition and propagation, HeLo domain"/>
    <property type="match status" value="1"/>
</dbReference>
<evidence type="ECO:0000259" key="3">
    <source>
        <dbReference type="Pfam" id="PF14479"/>
    </source>
</evidence>
<evidence type="ECO:0000313" key="6">
    <source>
        <dbReference type="Proteomes" id="UP000799441"/>
    </source>
</evidence>
<dbReference type="PROSITE" id="PS50297">
    <property type="entry name" value="ANK_REP_REGION"/>
    <property type="match status" value="2"/>
</dbReference>
<dbReference type="Gene3D" id="1.25.40.20">
    <property type="entry name" value="Ankyrin repeat-containing domain"/>
    <property type="match status" value="1"/>
</dbReference>
<evidence type="ECO:0000259" key="4">
    <source>
        <dbReference type="Pfam" id="PF24883"/>
    </source>
</evidence>
<dbReference type="SUPFAM" id="SSF48403">
    <property type="entry name" value="Ankyrin repeat"/>
    <property type="match status" value="1"/>
</dbReference>
<reference evidence="5" key="1">
    <citation type="journal article" date="2020" name="Stud. Mycol.">
        <title>101 Dothideomycetes genomes: a test case for predicting lifestyles and emergence of pathogens.</title>
        <authorList>
            <person name="Haridas S."/>
            <person name="Albert R."/>
            <person name="Binder M."/>
            <person name="Bloem J."/>
            <person name="Labutti K."/>
            <person name="Salamov A."/>
            <person name="Andreopoulos B."/>
            <person name="Baker S."/>
            <person name="Barry K."/>
            <person name="Bills G."/>
            <person name="Bluhm B."/>
            <person name="Cannon C."/>
            <person name="Castanera R."/>
            <person name="Culley D."/>
            <person name="Daum C."/>
            <person name="Ezra D."/>
            <person name="Gonzalez J."/>
            <person name="Henrissat B."/>
            <person name="Kuo A."/>
            <person name="Liang C."/>
            <person name="Lipzen A."/>
            <person name="Lutzoni F."/>
            <person name="Magnuson J."/>
            <person name="Mondo S."/>
            <person name="Nolan M."/>
            <person name="Ohm R."/>
            <person name="Pangilinan J."/>
            <person name="Park H.-J."/>
            <person name="Ramirez L."/>
            <person name="Alfaro M."/>
            <person name="Sun H."/>
            <person name="Tritt A."/>
            <person name="Yoshinaga Y."/>
            <person name="Zwiers L.-H."/>
            <person name="Turgeon B."/>
            <person name="Goodwin S."/>
            <person name="Spatafora J."/>
            <person name="Crous P."/>
            <person name="Grigoriev I."/>
        </authorList>
    </citation>
    <scope>NUCLEOTIDE SEQUENCE</scope>
    <source>
        <strain evidence="5">CBS 116435</strain>
    </source>
</reference>
<sequence>MEPAGLAIGLVGMFSACMDIWDRVDAFRDADKEQRQVYVRLQAEKFRLRKWGDEVGLANGELNDLHDVRLDDSRIRSLVEKVLFSVGEALEPNDEKLSQMRIEFKGRDAFSVFGAASLGNKSKGSQKQSLPRSKIDGLAWALRRKGQLTIGVDDVKKFVDILYDLIPLDKNTGLTSKRQMSGLTDNDKGNFEFLQVLRPNLWHRDAVVQKQKAIDEWLGLSKLAHSYEEYLESHLVGTCDWILSSPSYMAWISNDFQTDAAKVLWIHGPPGYGKTILCAHLVHTLRKCNQCSVAYFFASDLQAGEKLDSIVRRWLAQLVRADPNACELLLGHVRRDTTMNVASQADVWSAFESTVSQGDRYIFTLDGLDEYKREDDNRRRFLQKLKGCLVYGRHRVLVTSRGEIDIKQELSSESAHHTGLSLHEHKIVPEDVRCDASLFAKDVVERNLPKKDPKVQQDIAERMAKKCDGMFLWIKLQQGQLSGSKSHLALRRRIANMPSELSGTYERNWNAISTRPPEDRERAVEILAWAVYAFRPLSIAELAEALSIGAEEDDLEASKSEISDGPDEFIDGETFDIDEDYVNKEILDACGSLVEARDAAADDKPAARTVHLVHFSVKEFLHSLASRISPSDGLAHVFGNEAQSHLRLAKLCIQYLNREGICSEGDSSNGGAFFHYASASWHLHIQKAGDKSEELKHLVAQFLDPLNANFDVWRRHFEYVVEKPESDETRALSPPSLPIYYAALLDMTWAMQLFKRDQDLNKPNKYDWTPLSSAAHSGFLEVVKLLLDKGADSSIASSRGWTPLNSAADEGHLDVVRLLLDNGADISTTSRDGWTP</sequence>
<dbReference type="InterPro" id="IPR056884">
    <property type="entry name" value="NPHP3-like_N"/>
</dbReference>
<keyword evidence="6" id="KW-1185">Reference proteome</keyword>
<comment type="caution">
    <text evidence="5">The sequence shown here is derived from an EMBL/GenBank/DDBJ whole genome shotgun (WGS) entry which is preliminary data.</text>
</comment>
<dbReference type="Gene3D" id="3.40.50.300">
    <property type="entry name" value="P-loop containing nucleotide triphosphate hydrolases"/>
    <property type="match status" value="1"/>
</dbReference>
<dbReference type="Pfam" id="PF14479">
    <property type="entry name" value="HeLo"/>
    <property type="match status" value="1"/>
</dbReference>
<dbReference type="InterPro" id="IPR002110">
    <property type="entry name" value="Ankyrin_rpt"/>
</dbReference>
<feature type="domain" description="Prion-inhibition and propagation HeLo" evidence="3">
    <location>
        <begin position="5"/>
        <end position="169"/>
    </location>
</feature>
<keyword evidence="2" id="KW-0040">ANK repeat</keyword>
<dbReference type="Pfam" id="PF24883">
    <property type="entry name" value="NPHP3_N"/>
    <property type="match status" value="1"/>
</dbReference>
<gene>
    <name evidence="5" type="ORF">K431DRAFT_192823</name>
</gene>
<accession>A0A9P4UNP5</accession>
<name>A0A9P4UNP5_9PEZI</name>
<keyword evidence="1" id="KW-0677">Repeat</keyword>
<dbReference type="SUPFAM" id="SSF52540">
    <property type="entry name" value="P-loop containing nucleoside triphosphate hydrolases"/>
    <property type="match status" value="1"/>
</dbReference>
<evidence type="ECO:0000256" key="2">
    <source>
        <dbReference type="PROSITE-ProRule" id="PRU00023"/>
    </source>
</evidence>
<evidence type="ECO:0008006" key="7">
    <source>
        <dbReference type="Google" id="ProtNLM"/>
    </source>
</evidence>
<dbReference type="PANTHER" id="PTHR10039:SF16">
    <property type="entry name" value="GPI INOSITOL-DEACYLASE"/>
    <property type="match status" value="1"/>
</dbReference>